<comment type="similarity">
    <text evidence="1">Belongs to the peptidase A1 family.</text>
</comment>
<evidence type="ECO:0000256" key="4">
    <source>
        <dbReference type="ARBA" id="ARBA00022801"/>
    </source>
</evidence>
<evidence type="ECO:0000313" key="8">
    <source>
        <dbReference type="Proteomes" id="UP001229421"/>
    </source>
</evidence>
<keyword evidence="3" id="KW-0064">Aspartyl protease</keyword>
<comment type="caution">
    <text evidence="7">The sequence shown here is derived from an EMBL/GenBank/DDBJ whole genome shotgun (WGS) entry which is preliminary data.</text>
</comment>
<evidence type="ECO:0000256" key="1">
    <source>
        <dbReference type="ARBA" id="ARBA00007447"/>
    </source>
</evidence>
<accession>A0AAD8L2Z0</accession>
<dbReference type="AlphaFoldDB" id="A0AAD8L2Z0"/>
<dbReference type="FunFam" id="2.40.70.10:FF:000015">
    <property type="entry name" value="Aspartyl protease family protein"/>
    <property type="match status" value="1"/>
</dbReference>
<dbReference type="InterPro" id="IPR032861">
    <property type="entry name" value="TAXi_N"/>
</dbReference>
<dbReference type="EMBL" id="JAUHHV010000002">
    <property type="protein sequence ID" value="KAK1433344.1"/>
    <property type="molecule type" value="Genomic_DNA"/>
</dbReference>
<dbReference type="Pfam" id="PF14541">
    <property type="entry name" value="TAXi_C"/>
    <property type="match status" value="1"/>
</dbReference>
<dbReference type="PANTHER" id="PTHR13683:SF227">
    <property type="entry name" value="EUKARYOTIC ASPARTYL PROTEASE FAMILY PROTEIN"/>
    <property type="match status" value="1"/>
</dbReference>
<keyword evidence="4" id="KW-0378">Hydrolase</keyword>
<evidence type="ECO:0000256" key="3">
    <source>
        <dbReference type="ARBA" id="ARBA00022750"/>
    </source>
</evidence>
<dbReference type="InterPro" id="IPR032799">
    <property type="entry name" value="TAXi_C"/>
</dbReference>
<dbReference type="Pfam" id="PF14543">
    <property type="entry name" value="TAXi_N"/>
    <property type="match status" value="1"/>
</dbReference>
<gene>
    <name evidence="7" type="ORF">QVD17_10254</name>
</gene>
<dbReference type="PANTHER" id="PTHR13683">
    <property type="entry name" value="ASPARTYL PROTEASES"/>
    <property type="match status" value="1"/>
</dbReference>
<dbReference type="Gene3D" id="2.40.70.10">
    <property type="entry name" value="Acid Proteases"/>
    <property type="match status" value="2"/>
</dbReference>
<keyword evidence="2" id="KW-0645">Protease</keyword>
<evidence type="ECO:0000313" key="7">
    <source>
        <dbReference type="EMBL" id="KAK1433344.1"/>
    </source>
</evidence>
<keyword evidence="8" id="KW-1185">Reference proteome</keyword>
<dbReference type="SUPFAM" id="SSF50630">
    <property type="entry name" value="Acid proteases"/>
    <property type="match status" value="1"/>
</dbReference>
<dbReference type="InterPro" id="IPR001461">
    <property type="entry name" value="Aspartic_peptidase_A1"/>
</dbReference>
<feature type="active site" evidence="5">
    <location>
        <position position="231"/>
    </location>
</feature>
<evidence type="ECO:0000256" key="5">
    <source>
        <dbReference type="PIRSR" id="PIRSR601461-1"/>
    </source>
</evidence>
<dbReference type="GO" id="GO:0006508">
    <property type="term" value="P:proteolysis"/>
    <property type="evidence" value="ECO:0007669"/>
    <property type="project" value="UniProtKB-KW"/>
</dbReference>
<dbReference type="Proteomes" id="UP001229421">
    <property type="component" value="Unassembled WGS sequence"/>
</dbReference>
<feature type="active site" evidence="5">
    <location>
        <position position="55"/>
    </location>
</feature>
<name>A0AAD8L2Z0_TARER</name>
<dbReference type="InterPro" id="IPR033121">
    <property type="entry name" value="PEPTIDASE_A1"/>
</dbReference>
<evidence type="ECO:0000259" key="6">
    <source>
        <dbReference type="PROSITE" id="PS51767"/>
    </source>
</evidence>
<protein>
    <recommendedName>
        <fullName evidence="6">Peptidase A1 domain-containing protein</fullName>
    </recommendedName>
</protein>
<dbReference type="GO" id="GO:0004190">
    <property type="term" value="F:aspartic-type endopeptidase activity"/>
    <property type="evidence" value="ECO:0007669"/>
    <property type="project" value="UniProtKB-KW"/>
</dbReference>
<organism evidence="7 8">
    <name type="scientific">Tagetes erecta</name>
    <name type="common">African marigold</name>
    <dbReference type="NCBI Taxonomy" id="13708"/>
    <lineage>
        <taxon>Eukaryota</taxon>
        <taxon>Viridiplantae</taxon>
        <taxon>Streptophyta</taxon>
        <taxon>Embryophyta</taxon>
        <taxon>Tracheophyta</taxon>
        <taxon>Spermatophyta</taxon>
        <taxon>Magnoliopsida</taxon>
        <taxon>eudicotyledons</taxon>
        <taxon>Gunneridae</taxon>
        <taxon>Pentapetalae</taxon>
        <taxon>asterids</taxon>
        <taxon>campanulids</taxon>
        <taxon>Asterales</taxon>
        <taxon>Asteraceae</taxon>
        <taxon>Asteroideae</taxon>
        <taxon>Heliantheae alliance</taxon>
        <taxon>Tageteae</taxon>
        <taxon>Tagetes</taxon>
    </lineage>
</organism>
<dbReference type="InterPro" id="IPR001969">
    <property type="entry name" value="Aspartic_peptidase_AS"/>
</dbReference>
<dbReference type="PROSITE" id="PS51767">
    <property type="entry name" value="PEPTIDASE_A1"/>
    <property type="match status" value="1"/>
</dbReference>
<reference evidence="7" key="1">
    <citation type="journal article" date="2023" name="bioRxiv">
        <title>Improved chromosome-level genome assembly for marigold (Tagetes erecta).</title>
        <authorList>
            <person name="Jiang F."/>
            <person name="Yuan L."/>
            <person name="Wang S."/>
            <person name="Wang H."/>
            <person name="Xu D."/>
            <person name="Wang A."/>
            <person name="Fan W."/>
        </authorList>
    </citation>
    <scope>NUCLEOTIDE SEQUENCE</scope>
    <source>
        <strain evidence="7">WSJ</strain>
        <tissue evidence="7">Leaf</tissue>
    </source>
</reference>
<dbReference type="InterPro" id="IPR021109">
    <property type="entry name" value="Peptidase_aspartic_dom_sf"/>
</dbReference>
<evidence type="ECO:0000256" key="2">
    <source>
        <dbReference type="ARBA" id="ARBA00022670"/>
    </source>
</evidence>
<dbReference type="PROSITE" id="PS00141">
    <property type="entry name" value="ASP_PROTEASE"/>
    <property type="match status" value="2"/>
</dbReference>
<sequence length="369" mass="39994">MTAKKSTSNGASSSRDIGSTASVFLQVTGNVYPKGHYYVTMNIGNPSKSYFLDIDTGSDLTWVQCDTPWSTSLPAPHPPYKPTGDIVKCDDPLCVAFHWPETPTCETPNQCDYGVEYADRGKSFGILIKDSFSFRYTNGTVTSPHIAFGCSLQQVVPNGVTPPHLDGVLGLGLGKVGILSQLQELGVTKNVVGHCFSSQGDGYIKHYSLGTAELFVGEKTSGMKGLPILFDSGSTYTYFSAAAYKLIVSLLMNDIIGKQLNTADEDKTLPICWKGSTPFTSVQDVRDLFKPIGLSFSNSRNVRFQIDPQGYLIITEHGNACLGILNGTEVGLGDLNLIGDISFQDKLIIYDNMKKQIGWGPANCNKLPK</sequence>
<feature type="domain" description="Peptidase A1" evidence="6">
    <location>
        <begin position="37"/>
        <end position="360"/>
    </location>
</feature>
<proteinExistence type="inferred from homology"/>